<evidence type="ECO:0000313" key="1">
    <source>
        <dbReference type="EMBL" id="RSC19877.1"/>
    </source>
</evidence>
<protein>
    <submittedName>
        <fullName evidence="1">Uncharacterized protein</fullName>
    </submittedName>
</protein>
<name>A0AAQ0VBV0_CITKO</name>
<reference evidence="2" key="1">
    <citation type="submission" date="2018-10" db="EMBL/GenBank/DDBJ databases">
        <title>FDA dAtabase for Regulatory Grade micrObial Sequences (FDA-ARGOS): Supporting development and validation of Infectious Disease Dx tests.</title>
        <authorList>
            <person name="Goldberg B."/>
            <person name="Campos J."/>
            <person name="Tallon L."/>
            <person name="Sadzewicz L."/>
            <person name="Zhao X."/>
            <person name="Vavikolanu K."/>
            <person name="Mehta A."/>
            <person name="Aluvathingal J."/>
            <person name="Nadendla S."/>
            <person name="Geyer C."/>
            <person name="Nandy P."/>
            <person name="Yan Y."/>
            <person name="Sichtig H."/>
        </authorList>
    </citation>
    <scope>NUCLEOTIDE SEQUENCE [LARGE SCALE GENOMIC DNA]</scope>
    <source>
        <strain evidence="2">FDAARGOS_526</strain>
    </source>
</reference>
<organism evidence="1 2">
    <name type="scientific">Citrobacter koseri</name>
    <name type="common">Citrobacter diversus</name>
    <dbReference type="NCBI Taxonomy" id="545"/>
    <lineage>
        <taxon>Bacteria</taxon>
        <taxon>Pseudomonadati</taxon>
        <taxon>Pseudomonadota</taxon>
        <taxon>Gammaproteobacteria</taxon>
        <taxon>Enterobacterales</taxon>
        <taxon>Enterobacteriaceae</taxon>
        <taxon>Citrobacter</taxon>
    </lineage>
</organism>
<gene>
    <name evidence="1" type="ORF">EGS84_24455</name>
</gene>
<accession>A0AAQ0VBV0</accession>
<comment type="caution">
    <text evidence="1">The sequence shown here is derived from an EMBL/GenBank/DDBJ whole genome shotgun (WGS) entry which is preliminary data.</text>
</comment>
<sequence length="77" mass="9140">MWILPTIITDSLNKTTFHFYGYTKKTAAIPLLFHDVLRQRMFIAEDVVRLLIVIEDYAYPLHNFPPPLYSKNRNMLL</sequence>
<dbReference type="Proteomes" id="UP000282299">
    <property type="component" value="Unassembled WGS sequence"/>
</dbReference>
<proteinExistence type="predicted"/>
<evidence type="ECO:0000313" key="2">
    <source>
        <dbReference type="Proteomes" id="UP000282299"/>
    </source>
</evidence>
<dbReference type="AlphaFoldDB" id="A0AAQ0VBV0"/>
<dbReference type="EMBL" id="RKIT01000002">
    <property type="protein sequence ID" value="RSC19877.1"/>
    <property type="molecule type" value="Genomic_DNA"/>
</dbReference>